<dbReference type="EMBL" id="FUWL01000007">
    <property type="protein sequence ID" value="SJZ53096.1"/>
    <property type="molecule type" value="Genomic_DNA"/>
</dbReference>
<feature type="transmembrane region" description="Helical" evidence="1">
    <location>
        <begin position="12"/>
        <end position="31"/>
    </location>
</feature>
<dbReference type="Pfam" id="PF13676">
    <property type="entry name" value="TIR_2"/>
    <property type="match status" value="1"/>
</dbReference>
<evidence type="ECO:0000313" key="3">
    <source>
        <dbReference type="EMBL" id="SJZ53096.1"/>
    </source>
</evidence>
<keyword evidence="1" id="KW-0812">Transmembrane</keyword>
<evidence type="ECO:0000259" key="2">
    <source>
        <dbReference type="PROSITE" id="PS51534"/>
    </source>
</evidence>
<evidence type="ECO:0000313" key="4">
    <source>
        <dbReference type="Proteomes" id="UP000189956"/>
    </source>
</evidence>
<proteinExistence type="predicted"/>
<keyword evidence="1" id="KW-1133">Transmembrane helix</keyword>
<sequence>MNELKINKYKDFILSFFAGMNVGQGLFLRTISFKAEKDYVRNRSEMNNLYVVLNLLLSNDYLHFSNSSQDFIMLSQKGYDHINGDFPLDLSISLGDLMYLREIEQKGKDFIFNELWRFIGKEEEAFFYVNGPDYYNTIKPFIQGAYPSYSEYIEYRKKEGVSTSRVVWYRELFSLLADEDIKIFISKLSEKVNASTNNKKRSDVCVDTTLFDNVEKISKPQEEKSELKVVPMIVFISYAWDENKEAVQRIAKHLKDANIEVRIDEDVPYGTDLVRFMNKEIRDCTKCLVFLTPKYKEKAELSTGGVAHEGRVISRAIYQDQDTTKFIPILLSGSFEKCCPDFLIARKGFDFVNHPFDEEINRLVRALTLQP</sequence>
<dbReference type="RefSeq" id="WP_025837644.1">
    <property type="nucleotide sequence ID" value="NZ_FUWL01000007.1"/>
</dbReference>
<dbReference type="InterPro" id="IPR013568">
    <property type="entry name" value="SEFIR_dom"/>
</dbReference>
<protein>
    <submittedName>
        <fullName evidence="3">TIR domain-containing protein</fullName>
    </submittedName>
</protein>
<dbReference type="GO" id="GO:0007165">
    <property type="term" value="P:signal transduction"/>
    <property type="evidence" value="ECO:0007669"/>
    <property type="project" value="InterPro"/>
</dbReference>
<dbReference type="AlphaFoldDB" id="A0A1T4LEQ0"/>
<dbReference type="InterPro" id="IPR035897">
    <property type="entry name" value="Toll_tir_struct_dom_sf"/>
</dbReference>
<name>A0A1T4LEQ0_PORCN</name>
<dbReference type="InterPro" id="IPR000157">
    <property type="entry name" value="TIR_dom"/>
</dbReference>
<accession>A0A1T4LEQ0</accession>
<organism evidence="3 4">
    <name type="scientific">Porphyromonas cangingivalis</name>
    <dbReference type="NCBI Taxonomy" id="36874"/>
    <lineage>
        <taxon>Bacteria</taxon>
        <taxon>Pseudomonadati</taxon>
        <taxon>Bacteroidota</taxon>
        <taxon>Bacteroidia</taxon>
        <taxon>Bacteroidales</taxon>
        <taxon>Porphyromonadaceae</taxon>
        <taxon>Porphyromonas</taxon>
    </lineage>
</organism>
<keyword evidence="1" id="KW-0472">Membrane</keyword>
<dbReference type="Proteomes" id="UP000189956">
    <property type="component" value="Unassembled WGS sequence"/>
</dbReference>
<dbReference type="PROSITE" id="PS51534">
    <property type="entry name" value="SEFIR"/>
    <property type="match status" value="1"/>
</dbReference>
<gene>
    <name evidence="3" type="ORF">SAMN02745205_01117</name>
</gene>
<evidence type="ECO:0000256" key="1">
    <source>
        <dbReference type="SAM" id="Phobius"/>
    </source>
</evidence>
<feature type="domain" description="SEFIR" evidence="2">
    <location>
        <begin position="231"/>
        <end position="360"/>
    </location>
</feature>
<reference evidence="3 4" key="1">
    <citation type="submission" date="2017-02" db="EMBL/GenBank/DDBJ databases">
        <authorList>
            <person name="Peterson S.W."/>
        </authorList>
    </citation>
    <scope>NUCLEOTIDE SEQUENCE [LARGE SCALE GENOMIC DNA]</scope>
    <source>
        <strain evidence="3 4">ATCC 700135</strain>
    </source>
</reference>
<dbReference type="Gene3D" id="3.40.50.10140">
    <property type="entry name" value="Toll/interleukin-1 receptor homology (TIR) domain"/>
    <property type="match status" value="1"/>
</dbReference>
<dbReference type="SUPFAM" id="SSF52200">
    <property type="entry name" value="Toll/Interleukin receptor TIR domain"/>
    <property type="match status" value="1"/>
</dbReference>